<dbReference type="PATRIC" id="fig|89059.3.peg.618"/>
<dbReference type="GO" id="GO:0046872">
    <property type="term" value="F:metal ion binding"/>
    <property type="evidence" value="ECO:0007669"/>
    <property type="project" value="UniProtKB-KW"/>
</dbReference>
<evidence type="ECO:0000313" key="4">
    <source>
        <dbReference type="EMBL" id="KRN86595.1"/>
    </source>
</evidence>
<dbReference type="Pfam" id="PF01501">
    <property type="entry name" value="Glyco_transf_8"/>
    <property type="match status" value="1"/>
</dbReference>
<dbReference type="AlphaFoldDB" id="A0A0R2KAQ7"/>
<dbReference type="SUPFAM" id="SSF53448">
    <property type="entry name" value="Nucleotide-diphospho-sugar transferases"/>
    <property type="match status" value="1"/>
</dbReference>
<dbReference type="STRING" id="89059.LAC1533_2164"/>
<organism evidence="4 6">
    <name type="scientific">Ligilactobacillus acidipiscis</name>
    <dbReference type="NCBI Taxonomy" id="89059"/>
    <lineage>
        <taxon>Bacteria</taxon>
        <taxon>Bacillati</taxon>
        <taxon>Bacillota</taxon>
        <taxon>Bacilli</taxon>
        <taxon>Lactobacillales</taxon>
        <taxon>Lactobacillaceae</taxon>
        <taxon>Ligilactobacillus</taxon>
    </lineage>
</organism>
<dbReference type="EMBL" id="LT630287">
    <property type="protein sequence ID" value="SFV41589.1"/>
    <property type="molecule type" value="Genomic_DNA"/>
</dbReference>
<evidence type="ECO:0000313" key="7">
    <source>
        <dbReference type="Proteomes" id="UP000190935"/>
    </source>
</evidence>
<dbReference type="EMBL" id="JQBK01000016">
    <property type="protein sequence ID" value="KRN86595.1"/>
    <property type="molecule type" value="Genomic_DNA"/>
</dbReference>
<sequence>MNNTQPEIPLFFSIDDKYAPYLSVALLSLVANASTENFYHIHVLYQTLSLENQQKLSAIVTDQGNVKLEFISLKDDLYERLGKDQNTLRADYQTLTIYYRLFIADMFPQYDKGIYLDADVVIDQDIADLYKLPLDDQLVGVIPDAFISHDPQASYYAEKAVGVAHEKYFNSGVLLLNLEQLRAKHFSTHFLELMNNFHFQLIAPDQDYLNAICHKKMLLLENKWNYQTEYPLPVDRPVVIHYNLFGKPWCYDQVPYGELFWQYAQDSEFLAEIKQIKETYEKTPELAEHDAKHKDLLVQRLGEFPDLPITLKNEAAKGVQIRL</sequence>
<gene>
    <name evidence="4" type="ORF">IV43_GL000598</name>
    <name evidence="5" type="ORF">LAC1533_2164</name>
</gene>
<dbReference type="GO" id="GO:0016757">
    <property type="term" value="F:glycosyltransferase activity"/>
    <property type="evidence" value="ECO:0007669"/>
    <property type="project" value="UniProtKB-KW"/>
</dbReference>
<name>A0A0R2KAQ7_9LACO</name>
<dbReference type="PANTHER" id="PTHR13778:SF47">
    <property type="entry name" value="LIPOPOLYSACCHARIDE 1,3-GALACTOSYLTRANSFERASE"/>
    <property type="match status" value="1"/>
</dbReference>
<dbReference type="InterPro" id="IPR050748">
    <property type="entry name" value="Glycosyltrans_8_dom-fam"/>
</dbReference>
<reference evidence="4 6" key="1">
    <citation type="journal article" date="2015" name="Genome Announc.">
        <title>Expanding the biotechnology potential of lactobacilli through comparative genomics of 213 strains and associated genera.</title>
        <authorList>
            <person name="Sun Z."/>
            <person name="Harris H.M."/>
            <person name="McCann A."/>
            <person name="Guo C."/>
            <person name="Argimon S."/>
            <person name="Zhang W."/>
            <person name="Yang X."/>
            <person name="Jeffery I.B."/>
            <person name="Cooney J.C."/>
            <person name="Kagawa T.F."/>
            <person name="Liu W."/>
            <person name="Song Y."/>
            <person name="Salvetti E."/>
            <person name="Wrobel A."/>
            <person name="Rasinkangas P."/>
            <person name="Parkhill J."/>
            <person name="Rea M.C."/>
            <person name="O'Sullivan O."/>
            <person name="Ritari J."/>
            <person name="Douillard F.P."/>
            <person name="Paul Ross R."/>
            <person name="Yang R."/>
            <person name="Briner A.E."/>
            <person name="Felis G.E."/>
            <person name="de Vos W.M."/>
            <person name="Barrangou R."/>
            <person name="Klaenhammer T.R."/>
            <person name="Caufield P.W."/>
            <person name="Cui Y."/>
            <person name="Zhang H."/>
            <person name="O'Toole P.W."/>
        </authorList>
    </citation>
    <scope>NUCLEOTIDE SEQUENCE [LARGE SCALE GENOMIC DNA]</scope>
    <source>
        <strain evidence="4 6">DSM 15353</strain>
    </source>
</reference>
<dbReference type="PANTHER" id="PTHR13778">
    <property type="entry name" value="GLYCOSYLTRANSFERASE 8 DOMAIN-CONTAINING PROTEIN"/>
    <property type="match status" value="1"/>
</dbReference>
<reference evidence="7" key="2">
    <citation type="submission" date="2016-11" db="EMBL/GenBank/DDBJ databases">
        <authorList>
            <person name="Papadimitriou K."/>
        </authorList>
    </citation>
    <scope>NUCLEOTIDE SEQUENCE [LARGE SCALE GENOMIC DNA]</scope>
    <source>
        <strain evidence="7">ACA-DC 1533</strain>
    </source>
</reference>
<dbReference type="KEGG" id="laca:LAC1533_2164"/>
<dbReference type="RefSeq" id="WP_010497804.1">
    <property type="nucleotide sequence ID" value="NZ_JQBK01000016.1"/>
</dbReference>
<evidence type="ECO:0000313" key="6">
    <source>
        <dbReference type="Proteomes" id="UP000051491"/>
    </source>
</evidence>
<dbReference type="InterPro" id="IPR029044">
    <property type="entry name" value="Nucleotide-diphossugar_trans"/>
</dbReference>
<evidence type="ECO:0000256" key="1">
    <source>
        <dbReference type="ARBA" id="ARBA00022676"/>
    </source>
</evidence>
<keyword evidence="3" id="KW-0479">Metal-binding</keyword>
<dbReference type="InterPro" id="IPR002495">
    <property type="entry name" value="Glyco_trans_8"/>
</dbReference>
<dbReference type="CDD" id="cd04194">
    <property type="entry name" value="GT8_A4GalT_like"/>
    <property type="match status" value="1"/>
</dbReference>
<dbReference type="Proteomes" id="UP000051491">
    <property type="component" value="Unassembled WGS sequence"/>
</dbReference>
<keyword evidence="2 4" id="KW-0808">Transferase</keyword>
<dbReference type="Proteomes" id="UP000190935">
    <property type="component" value="Chromosome I"/>
</dbReference>
<reference evidence="5" key="3">
    <citation type="submission" date="2016-11" db="EMBL/GenBank/DDBJ databases">
        <authorList>
            <person name="Jaros S."/>
            <person name="Januszkiewicz K."/>
            <person name="Wedrychowicz H."/>
        </authorList>
    </citation>
    <scope>NUCLEOTIDE SEQUENCE [LARGE SCALE GENOMIC DNA]</scope>
    <source>
        <strain evidence="5">ACA-DC 1533</strain>
    </source>
</reference>
<evidence type="ECO:0000313" key="5">
    <source>
        <dbReference type="EMBL" id="SFV41589.1"/>
    </source>
</evidence>
<dbReference type="GeneID" id="95350262"/>
<dbReference type="Gene3D" id="3.90.550.10">
    <property type="entry name" value="Spore Coat Polysaccharide Biosynthesis Protein SpsA, Chain A"/>
    <property type="match status" value="1"/>
</dbReference>
<evidence type="ECO:0000256" key="3">
    <source>
        <dbReference type="ARBA" id="ARBA00022723"/>
    </source>
</evidence>
<proteinExistence type="predicted"/>
<evidence type="ECO:0000256" key="2">
    <source>
        <dbReference type="ARBA" id="ARBA00022679"/>
    </source>
</evidence>
<accession>A0A0R2KAQ7</accession>
<keyword evidence="1" id="KW-0328">Glycosyltransferase</keyword>
<dbReference type="OrthoDB" id="9798746at2"/>
<protein>
    <submittedName>
        <fullName evidence="5">Contains glycosyl transferase family 8 domain</fullName>
    </submittedName>
    <submittedName>
        <fullName evidence="4">Glycosyl transferase family protein</fullName>
    </submittedName>
</protein>